<dbReference type="SUPFAM" id="SSF48208">
    <property type="entry name" value="Six-hairpin glycosidases"/>
    <property type="match status" value="1"/>
</dbReference>
<proteinExistence type="predicted"/>
<dbReference type="GO" id="GO:0005975">
    <property type="term" value="P:carbohydrate metabolic process"/>
    <property type="evidence" value="ECO:0007669"/>
    <property type="project" value="InterPro"/>
</dbReference>
<organism evidence="1 2">
    <name type="scientific">Parabacteroides johnsonii CL02T12C29</name>
    <dbReference type="NCBI Taxonomy" id="999419"/>
    <lineage>
        <taxon>Bacteria</taxon>
        <taxon>Pseudomonadati</taxon>
        <taxon>Bacteroidota</taxon>
        <taxon>Bacteroidia</taxon>
        <taxon>Bacteroidales</taxon>
        <taxon>Tannerellaceae</taxon>
        <taxon>Parabacteroides</taxon>
    </lineage>
</organism>
<gene>
    <name evidence="1" type="ORF">HMPREF1077_00425</name>
</gene>
<name>K6AEV9_9BACT</name>
<dbReference type="InterPro" id="IPR012341">
    <property type="entry name" value="6hp_glycosidase-like_sf"/>
</dbReference>
<dbReference type="PATRIC" id="fig|999419.3.peg.425"/>
<comment type="caution">
    <text evidence="1">The sequence shown here is derived from an EMBL/GenBank/DDBJ whole genome shotgun (WGS) entry which is preliminary data.</text>
</comment>
<dbReference type="Proteomes" id="UP000001218">
    <property type="component" value="Unassembled WGS sequence"/>
</dbReference>
<protein>
    <submittedName>
        <fullName evidence="1">Uncharacterized protein</fullName>
    </submittedName>
</protein>
<evidence type="ECO:0000313" key="2">
    <source>
        <dbReference type="Proteomes" id="UP000001218"/>
    </source>
</evidence>
<dbReference type="EMBL" id="AGZP01000007">
    <property type="protein sequence ID" value="EKN14238.1"/>
    <property type="molecule type" value="Genomic_DNA"/>
</dbReference>
<dbReference type="Gene3D" id="1.50.10.10">
    <property type="match status" value="1"/>
</dbReference>
<dbReference type="HOGENOM" id="CLU_389242_0_0_10"/>
<reference evidence="1 2" key="1">
    <citation type="submission" date="2012-02" db="EMBL/GenBank/DDBJ databases">
        <title>The Genome Sequence of Parabacteroides johnsonii CL02T12C29.</title>
        <authorList>
            <consortium name="The Broad Institute Genome Sequencing Platform"/>
            <person name="Earl A."/>
            <person name="Ward D."/>
            <person name="Feldgarden M."/>
            <person name="Gevers D."/>
            <person name="Zitomersky N.L."/>
            <person name="Coyne M.J."/>
            <person name="Comstock L.E."/>
            <person name="Young S.K."/>
            <person name="Zeng Q."/>
            <person name="Gargeya S."/>
            <person name="Fitzgerald M."/>
            <person name="Haas B."/>
            <person name="Abouelleil A."/>
            <person name="Alvarado L."/>
            <person name="Arachchi H.M."/>
            <person name="Berlin A."/>
            <person name="Chapman S.B."/>
            <person name="Gearin G."/>
            <person name="Goldberg J."/>
            <person name="Griggs A."/>
            <person name="Gujja S."/>
            <person name="Hansen M."/>
            <person name="Heiman D."/>
            <person name="Howarth C."/>
            <person name="Larimer J."/>
            <person name="Lui A."/>
            <person name="MacDonald P.J.P."/>
            <person name="McCowen C."/>
            <person name="Montmayeur A."/>
            <person name="Murphy C."/>
            <person name="Neiman D."/>
            <person name="Pearson M."/>
            <person name="Priest M."/>
            <person name="Roberts A."/>
            <person name="Saif S."/>
            <person name="Shea T."/>
            <person name="Sisk P."/>
            <person name="Stolte C."/>
            <person name="Sykes S."/>
            <person name="Wortman J."/>
            <person name="Nusbaum C."/>
            <person name="Birren B."/>
        </authorList>
    </citation>
    <scope>NUCLEOTIDE SEQUENCE [LARGE SCALE GENOMIC DNA]</scope>
    <source>
        <strain evidence="1 2">CL02T12C29</strain>
    </source>
</reference>
<dbReference type="eggNOG" id="COG1554">
    <property type="taxonomic scope" value="Bacteria"/>
</dbReference>
<dbReference type="AlphaFoldDB" id="K6AEV9"/>
<accession>K6AEV9</accession>
<dbReference type="RefSeq" id="WP_008154431.1">
    <property type="nucleotide sequence ID" value="NZ_JH976465.1"/>
</dbReference>
<sequence>MKKIILLLFSFCFSVVVFSKSEKVNYFDVKSVVEAGDICRTEYIYSPVLPLNQGNGRFGSSFSQLGLHVPPALSQSDNKYGNTHFMHIEHYGRGKFNADYLLPLLKIYWNNVFSSISSYRQHQSFYDGTIETSFIDNGHSVKVRTWFDALDKDLSCISIDTDKNALYTVVLEPEKILSLHYGQEVSQSVSIVKENSNWKFSLSCLGKQFVFFVKTNAKGIVEDGKLFLTIRGKSNNIQIFYKGKSDVSLVQSLQQTKDWWHQQWEKTSCIKFSDPNVQKMWIRSMALFLATFNDDKLGLAPPTGFAGNSWPFPFPQDLSYIHSVLLSTGNMDIAKSWIEYFSERIEGMKAYTKRLLKVDGILFPWVFPYGPFEGFHDPIPPNKFYYEIHNSGYLAKMAYETSIYVNNVEWTKKYALPLIREAAIFYKSISYKESDGLWHLFVEPSMGQDEKGGFNQKDYLCALYSAKYCFQKAIVCGLDDKGEYKKILKDGLAFASLKSEQGFYYSCQGRGVKDFGQQKHPVQLNELAFLPMGERVSEEALNAYNLRYKITQDAQIPYFYGWTLGEFLLAGSRVGNTDEWLKDWNNMLKSDYIDPNYIQVYETSKAHNMSYYVTTNGLIVQSLINNLVCDWYGELEIAKCYPWLSDVHFKNIHSLMGVSISGSIVNREIKLYLHAWKDTSFYLRGKKVTLKKGDKVDMIFNL</sequence>
<evidence type="ECO:0000313" key="1">
    <source>
        <dbReference type="EMBL" id="EKN14238.1"/>
    </source>
</evidence>
<dbReference type="InterPro" id="IPR008928">
    <property type="entry name" value="6-hairpin_glycosidase_sf"/>
</dbReference>
<dbReference type="OrthoDB" id="1090762at2"/>